<organism evidence="1 2">
    <name type="scientific">Zopfia rhizophila CBS 207.26</name>
    <dbReference type="NCBI Taxonomy" id="1314779"/>
    <lineage>
        <taxon>Eukaryota</taxon>
        <taxon>Fungi</taxon>
        <taxon>Dikarya</taxon>
        <taxon>Ascomycota</taxon>
        <taxon>Pezizomycotina</taxon>
        <taxon>Dothideomycetes</taxon>
        <taxon>Dothideomycetes incertae sedis</taxon>
        <taxon>Zopfiaceae</taxon>
        <taxon>Zopfia</taxon>
    </lineage>
</organism>
<keyword evidence="2" id="KW-1185">Reference proteome</keyword>
<evidence type="ECO:0008006" key="3">
    <source>
        <dbReference type="Google" id="ProtNLM"/>
    </source>
</evidence>
<sequence length="483" mass="53642">MFVAHSLGGIIVKSALIHSDAARQGALEEHRSIKLSTYGIMFMGTPHQGGSGVAFGKLMANIASVFVAADDRLLQYLDGDFVTKFAFEEYATPTVLGHSIMVVPRASAVVPGAADAEPIVIHADHIHMVKFGSESDTGYETVSGHLRLMTTKAGDVIGLRWDTEGRVNSALMSPSSRSTSNLVHRKCRKSNISLAEVRNSINSIKNLGITALVNSKDVDTLKQGFVAAARRIFRDHPSLVHLKTVTEGGNVDEATDAVKGWLSNSQNNRWLIIYDNYDTLKLPGCNDARAFDIRPFFPEAHQGAIIVTTRSSQLRLGRLIAVKKLQDIEHGLEILSHASGRDGLKDDPNARELARQLDGLPLALATAGAYLYQVSTSFADYIRLYKESWLRLQQKTPQLLSYEDRALYSTWEISLDHVKRQSELAATLLQLWAYFDNEDIWLELLQECQRDGPEWFSEVTRDRLSFDETAYMYQTKKGLSTGL</sequence>
<name>A0A6A6EKA0_9PEZI</name>
<protein>
    <recommendedName>
        <fullName evidence="3">DUF676 domain-containing protein</fullName>
    </recommendedName>
</protein>
<evidence type="ECO:0000313" key="2">
    <source>
        <dbReference type="Proteomes" id="UP000800200"/>
    </source>
</evidence>
<dbReference type="OrthoDB" id="674604at2759"/>
<dbReference type="Proteomes" id="UP000800200">
    <property type="component" value="Unassembled WGS sequence"/>
</dbReference>
<accession>A0A6A6EKA0</accession>
<dbReference type="InterPro" id="IPR027417">
    <property type="entry name" value="P-loop_NTPase"/>
</dbReference>
<gene>
    <name evidence="1" type="ORF">K469DRAFT_697793</name>
</gene>
<dbReference type="PANTHER" id="PTHR35205:SF1">
    <property type="entry name" value="ZU5 DOMAIN-CONTAINING PROTEIN"/>
    <property type="match status" value="1"/>
</dbReference>
<dbReference type="AlphaFoldDB" id="A0A6A6EKA0"/>
<evidence type="ECO:0000313" key="1">
    <source>
        <dbReference type="EMBL" id="KAF2190540.1"/>
    </source>
</evidence>
<dbReference type="Gene3D" id="3.40.50.300">
    <property type="entry name" value="P-loop containing nucleotide triphosphate hydrolases"/>
    <property type="match status" value="1"/>
</dbReference>
<dbReference type="SUPFAM" id="SSF52540">
    <property type="entry name" value="P-loop containing nucleoside triphosphate hydrolases"/>
    <property type="match status" value="1"/>
</dbReference>
<reference evidence="1" key="1">
    <citation type="journal article" date="2020" name="Stud. Mycol.">
        <title>101 Dothideomycetes genomes: a test case for predicting lifestyles and emergence of pathogens.</title>
        <authorList>
            <person name="Haridas S."/>
            <person name="Albert R."/>
            <person name="Binder M."/>
            <person name="Bloem J."/>
            <person name="Labutti K."/>
            <person name="Salamov A."/>
            <person name="Andreopoulos B."/>
            <person name="Baker S."/>
            <person name="Barry K."/>
            <person name="Bills G."/>
            <person name="Bluhm B."/>
            <person name="Cannon C."/>
            <person name="Castanera R."/>
            <person name="Culley D."/>
            <person name="Daum C."/>
            <person name="Ezra D."/>
            <person name="Gonzalez J."/>
            <person name="Henrissat B."/>
            <person name="Kuo A."/>
            <person name="Liang C."/>
            <person name="Lipzen A."/>
            <person name="Lutzoni F."/>
            <person name="Magnuson J."/>
            <person name="Mondo S."/>
            <person name="Nolan M."/>
            <person name="Ohm R."/>
            <person name="Pangilinan J."/>
            <person name="Park H.-J."/>
            <person name="Ramirez L."/>
            <person name="Alfaro M."/>
            <person name="Sun H."/>
            <person name="Tritt A."/>
            <person name="Yoshinaga Y."/>
            <person name="Zwiers L.-H."/>
            <person name="Turgeon B."/>
            <person name="Goodwin S."/>
            <person name="Spatafora J."/>
            <person name="Crous P."/>
            <person name="Grigoriev I."/>
        </authorList>
    </citation>
    <scope>NUCLEOTIDE SEQUENCE</scope>
    <source>
        <strain evidence="1">CBS 207.26</strain>
    </source>
</reference>
<dbReference type="EMBL" id="ML994618">
    <property type="protein sequence ID" value="KAF2190540.1"/>
    <property type="molecule type" value="Genomic_DNA"/>
</dbReference>
<proteinExistence type="predicted"/>
<dbReference type="PANTHER" id="PTHR35205">
    <property type="entry name" value="NB-ARC AND TPR DOMAIN PROTEIN"/>
    <property type="match status" value="1"/>
</dbReference>